<dbReference type="InterPro" id="IPR036388">
    <property type="entry name" value="WH-like_DNA-bd_sf"/>
</dbReference>
<dbReference type="Proteomes" id="UP001081283">
    <property type="component" value="Unassembled WGS sequence"/>
</dbReference>
<dbReference type="Gene3D" id="3.40.190.10">
    <property type="entry name" value="Periplasmic binding protein-like II"/>
    <property type="match status" value="2"/>
</dbReference>
<dbReference type="InterPro" id="IPR005119">
    <property type="entry name" value="LysR_subst-bd"/>
</dbReference>
<evidence type="ECO:0000256" key="2">
    <source>
        <dbReference type="ARBA" id="ARBA00023015"/>
    </source>
</evidence>
<dbReference type="SUPFAM" id="SSF53850">
    <property type="entry name" value="Periplasmic binding protein-like II"/>
    <property type="match status" value="1"/>
</dbReference>
<gene>
    <name evidence="6" type="ORF">OEG82_07255</name>
</gene>
<dbReference type="Pfam" id="PF00126">
    <property type="entry name" value="HTH_1"/>
    <property type="match status" value="1"/>
</dbReference>
<accession>A0ABT3YD59</accession>
<dbReference type="Pfam" id="PF03466">
    <property type="entry name" value="LysR_substrate"/>
    <property type="match status" value="1"/>
</dbReference>
<sequence length="333" mass="36251">MNDMPRLGGEISPRRLQIFWAVAHVGSMTKAAKMLGVTQPSLSQQLSSLEASVGYPLFERRSNAMHLTELGITLLPKAEHVLRSLQELEDEVAQGSGAPRHTVRIAGATSAMRTIVPPALLAIGRSLPNLDFDLHEGSPGEALDLLYARRVNLGILAAAAAMELSAGFQQTTIHEDPYVLIVPDEIDLGDVGDPVRELSPGNLHLLNSTVQFVYGTQHTRLIQDWYDAVLPNNRVTARARSFELAIEMVRHRLGVCVAPALSVAGNGGSKGLRVYHTGLEARRVAAIYPSQYRRQEPYAQLIDQLESAGSRIELPACEPIPPFVAAVTGHRRT</sequence>
<dbReference type="Gene3D" id="1.10.10.10">
    <property type="entry name" value="Winged helix-like DNA-binding domain superfamily/Winged helix DNA-binding domain"/>
    <property type="match status" value="1"/>
</dbReference>
<evidence type="ECO:0000256" key="3">
    <source>
        <dbReference type="ARBA" id="ARBA00023125"/>
    </source>
</evidence>
<dbReference type="PANTHER" id="PTHR30126:SF40">
    <property type="entry name" value="HTH-TYPE TRANSCRIPTIONAL REGULATOR GLTR"/>
    <property type="match status" value="1"/>
</dbReference>
<proteinExistence type="inferred from homology"/>
<evidence type="ECO:0000256" key="1">
    <source>
        <dbReference type="ARBA" id="ARBA00009437"/>
    </source>
</evidence>
<dbReference type="PANTHER" id="PTHR30126">
    <property type="entry name" value="HTH-TYPE TRANSCRIPTIONAL REGULATOR"/>
    <property type="match status" value="1"/>
</dbReference>
<organism evidence="6 7">
    <name type="scientific">Hoeflea ulvae</name>
    <dbReference type="NCBI Taxonomy" id="2983764"/>
    <lineage>
        <taxon>Bacteria</taxon>
        <taxon>Pseudomonadati</taxon>
        <taxon>Pseudomonadota</taxon>
        <taxon>Alphaproteobacteria</taxon>
        <taxon>Hyphomicrobiales</taxon>
        <taxon>Rhizobiaceae</taxon>
        <taxon>Hoeflea</taxon>
    </lineage>
</organism>
<name>A0ABT3YD59_9HYPH</name>
<dbReference type="CDD" id="cd05466">
    <property type="entry name" value="PBP2_LTTR_substrate"/>
    <property type="match status" value="1"/>
</dbReference>
<keyword evidence="3" id="KW-0238">DNA-binding</keyword>
<comment type="caution">
    <text evidence="6">The sequence shown here is derived from an EMBL/GenBank/DDBJ whole genome shotgun (WGS) entry which is preliminary data.</text>
</comment>
<dbReference type="RefSeq" id="WP_267611762.1">
    <property type="nucleotide sequence ID" value="NZ_JAOVZQ010000001.1"/>
</dbReference>
<dbReference type="EMBL" id="JAOVZQ010000001">
    <property type="protein sequence ID" value="MCY0093816.1"/>
    <property type="molecule type" value="Genomic_DNA"/>
</dbReference>
<dbReference type="InterPro" id="IPR036390">
    <property type="entry name" value="WH_DNA-bd_sf"/>
</dbReference>
<dbReference type="PROSITE" id="PS50931">
    <property type="entry name" value="HTH_LYSR"/>
    <property type="match status" value="1"/>
</dbReference>
<evidence type="ECO:0000259" key="5">
    <source>
        <dbReference type="PROSITE" id="PS50931"/>
    </source>
</evidence>
<dbReference type="PRINTS" id="PR00039">
    <property type="entry name" value="HTHLYSR"/>
</dbReference>
<comment type="similarity">
    <text evidence="1">Belongs to the LysR transcriptional regulatory family.</text>
</comment>
<dbReference type="InterPro" id="IPR000847">
    <property type="entry name" value="LysR_HTH_N"/>
</dbReference>
<evidence type="ECO:0000313" key="7">
    <source>
        <dbReference type="Proteomes" id="UP001081283"/>
    </source>
</evidence>
<keyword evidence="4" id="KW-0804">Transcription</keyword>
<evidence type="ECO:0000313" key="6">
    <source>
        <dbReference type="EMBL" id="MCY0093816.1"/>
    </source>
</evidence>
<reference evidence="6" key="1">
    <citation type="submission" date="2022-10" db="EMBL/GenBank/DDBJ databases">
        <title>Hoeflea sp. J2-29, isolated from marine algae.</title>
        <authorList>
            <person name="Kristyanto S."/>
            <person name="Kim J.M."/>
            <person name="Jeon C.O."/>
        </authorList>
    </citation>
    <scope>NUCLEOTIDE SEQUENCE</scope>
    <source>
        <strain evidence="6">J2-29</strain>
    </source>
</reference>
<keyword evidence="7" id="KW-1185">Reference proteome</keyword>
<evidence type="ECO:0000256" key="4">
    <source>
        <dbReference type="ARBA" id="ARBA00023163"/>
    </source>
</evidence>
<keyword evidence="2" id="KW-0805">Transcription regulation</keyword>
<protein>
    <submittedName>
        <fullName evidence="6">LysR family transcriptional regulator</fullName>
    </submittedName>
</protein>
<feature type="domain" description="HTH lysR-type" evidence="5">
    <location>
        <begin position="11"/>
        <end position="68"/>
    </location>
</feature>
<dbReference type="SUPFAM" id="SSF46785">
    <property type="entry name" value="Winged helix' DNA-binding domain"/>
    <property type="match status" value="1"/>
</dbReference>